<sequence>RLRSYIELSGDFFVIIKIMEEQVQIKDQQEFIAYRSQLQFDYQFFRELFFEEKEEWQKKSFRKGKPFIVPFNRNILVLK</sequence>
<dbReference type="Proteomes" id="UP000231493">
    <property type="component" value="Unassembled WGS sequence"/>
</dbReference>
<name>A0A2M7K800_9BACT</name>
<organism evidence="1 2">
    <name type="scientific">Candidatus Infernicultor aquiphilus</name>
    <dbReference type="NCBI Taxonomy" id="1805029"/>
    <lineage>
        <taxon>Bacteria</taxon>
        <taxon>Pseudomonadati</taxon>
        <taxon>Atribacterota</taxon>
        <taxon>Candidatus Phoenicimicrobiia</taxon>
        <taxon>Candidatus Pheonicimicrobiales</taxon>
        <taxon>Candidatus Phoenicimicrobiaceae</taxon>
        <taxon>Candidatus Infernicultor</taxon>
    </lineage>
</organism>
<proteinExistence type="predicted"/>
<gene>
    <name evidence="1" type="ORF">COZ58_04670</name>
</gene>
<evidence type="ECO:0000313" key="2">
    <source>
        <dbReference type="Proteomes" id="UP000231493"/>
    </source>
</evidence>
<protein>
    <submittedName>
        <fullName evidence="1">Uncharacterized protein</fullName>
    </submittedName>
</protein>
<reference evidence="2" key="1">
    <citation type="submission" date="2017-09" db="EMBL/GenBank/DDBJ databases">
        <title>Depth-based differentiation of microbial function through sediment-hosted aquifers and enrichment of novel symbionts in the deep terrestrial subsurface.</title>
        <authorList>
            <person name="Probst A.J."/>
            <person name="Ladd B."/>
            <person name="Jarett J.K."/>
            <person name="Geller-Mcgrath D.E."/>
            <person name="Sieber C.M."/>
            <person name="Emerson J.B."/>
            <person name="Anantharaman K."/>
            <person name="Thomas B.C."/>
            <person name="Malmstrom R."/>
            <person name="Stieglmeier M."/>
            <person name="Klingl A."/>
            <person name="Woyke T."/>
            <person name="Ryan C.M."/>
            <person name="Banfield J.F."/>
        </authorList>
    </citation>
    <scope>NUCLEOTIDE SEQUENCE [LARGE SCALE GENOMIC DNA]</scope>
</reference>
<dbReference type="EMBL" id="PFIP01000091">
    <property type="protein sequence ID" value="PIX34243.1"/>
    <property type="molecule type" value="Genomic_DNA"/>
</dbReference>
<feature type="non-terminal residue" evidence="1">
    <location>
        <position position="1"/>
    </location>
</feature>
<accession>A0A2M7K800</accession>
<evidence type="ECO:0000313" key="1">
    <source>
        <dbReference type="EMBL" id="PIX34243.1"/>
    </source>
</evidence>
<dbReference type="AlphaFoldDB" id="A0A2M7K800"/>
<comment type="caution">
    <text evidence="1">The sequence shown here is derived from an EMBL/GenBank/DDBJ whole genome shotgun (WGS) entry which is preliminary data.</text>
</comment>